<dbReference type="PANTHER" id="PTHR21180:SF32">
    <property type="entry name" value="ENDONUCLEASE_EXONUCLEASE_PHOSPHATASE FAMILY DOMAIN-CONTAINING PROTEIN 1"/>
    <property type="match status" value="1"/>
</dbReference>
<dbReference type="NCBIfam" id="TIGR00426">
    <property type="entry name" value="competence protein ComEA helix-hairpin-helix repeat region"/>
    <property type="match status" value="1"/>
</dbReference>
<feature type="compositionally biased region" description="Basic and acidic residues" evidence="1">
    <location>
        <begin position="61"/>
        <end position="70"/>
    </location>
</feature>
<accession>A0ABS5YBZ4</accession>
<organism evidence="3 4">
    <name type="scientific">Candidatus Sodalis endolongispinus</name>
    <dbReference type="NCBI Taxonomy" id="2812662"/>
    <lineage>
        <taxon>Bacteria</taxon>
        <taxon>Pseudomonadati</taxon>
        <taxon>Pseudomonadota</taxon>
        <taxon>Gammaproteobacteria</taxon>
        <taxon>Enterobacterales</taxon>
        <taxon>Bruguierivoracaceae</taxon>
        <taxon>Sodalis</taxon>
    </lineage>
</organism>
<feature type="region of interest" description="Disordered" evidence="1">
    <location>
        <begin position="1"/>
        <end position="95"/>
    </location>
</feature>
<dbReference type="GO" id="GO:0003677">
    <property type="term" value="F:DNA binding"/>
    <property type="evidence" value="ECO:0007669"/>
    <property type="project" value="UniProtKB-KW"/>
</dbReference>
<dbReference type="Gene3D" id="1.10.150.280">
    <property type="entry name" value="AF1531-like domain"/>
    <property type="match status" value="1"/>
</dbReference>
<proteinExistence type="predicted"/>
<name>A0ABS5YBZ4_9GAMM</name>
<evidence type="ECO:0000259" key="2">
    <source>
        <dbReference type="SMART" id="SM00278"/>
    </source>
</evidence>
<dbReference type="SUPFAM" id="SSF47781">
    <property type="entry name" value="RuvA domain 2-like"/>
    <property type="match status" value="1"/>
</dbReference>
<dbReference type="EMBL" id="JAFJYC010000001">
    <property type="protein sequence ID" value="MBT9432534.1"/>
    <property type="molecule type" value="Genomic_DNA"/>
</dbReference>
<dbReference type="InterPro" id="IPR051675">
    <property type="entry name" value="Endo/Exo/Phosphatase_dom_1"/>
</dbReference>
<evidence type="ECO:0000256" key="1">
    <source>
        <dbReference type="SAM" id="MobiDB-lite"/>
    </source>
</evidence>
<dbReference type="InterPro" id="IPR004509">
    <property type="entry name" value="Competence_ComEA_HhH"/>
</dbReference>
<protein>
    <submittedName>
        <fullName evidence="3">ComEA family DNA-binding protein</fullName>
    </submittedName>
</protein>
<evidence type="ECO:0000313" key="4">
    <source>
        <dbReference type="Proteomes" id="UP000811282"/>
    </source>
</evidence>
<feature type="domain" description="Helix-hairpin-helix DNA-binding motif class 1" evidence="2">
    <location>
        <begin position="135"/>
        <end position="154"/>
    </location>
</feature>
<dbReference type="InterPro" id="IPR010994">
    <property type="entry name" value="RuvA_2-like"/>
</dbReference>
<dbReference type="InterPro" id="IPR003583">
    <property type="entry name" value="Hlx-hairpin-Hlx_DNA-bd_motif"/>
</dbReference>
<dbReference type="SMART" id="SM00278">
    <property type="entry name" value="HhH1"/>
    <property type="match status" value="2"/>
</dbReference>
<comment type="caution">
    <text evidence="3">The sequence shown here is derived from an EMBL/GenBank/DDBJ whole genome shotgun (WGS) entry which is preliminary data.</text>
</comment>
<dbReference type="PANTHER" id="PTHR21180">
    <property type="entry name" value="ENDONUCLEASE/EXONUCLEASE/PHOSPHATASE FAMILY DOMAIN-CONTAINING PROTEIN 1"/>
    <property type="match status" value="1"/>
</dbReference>
<evidence type="ECO:0000313" key="3">
    <source>
        <dbReference type="EMBL" id="MBT9432534.1"/>
    </source>
</evidence>
<keyword evidence="3" id="KW-0238">DNA-binding</keyword>
<feature type="domain" description="Helix-hairpin-helix DNA-binding motif class 1" evidence="2">
    <location>
        <begin position="105"/>
        <end position="124"/>
    </location>
</feature>
<reference evidence="3 4" key="1">
    <citation type="journal article" date="2021" name="Genome Biol. Evol.">
        <title>The evolution of interdependence in a four-way mealybug symbiosis.</title>
        <authorList>
            <person name="Garber A.I."/>
            <person name="Kupper M."/>
            <person name="Laetsch D.R."/>
            <person name="Weldon S.R."/>
            <person name="Ladinsky M.S."/>
            <person name="Bjorkman P.J."/>
            <person name="McCutcheon J.P."/>
        </authorList>
    </citation>
    <scope>NUCLEOTIDE SEQUENCE [LARGE SCALE GENOMIC DNA]</scope>
    <source>
        <strain evidence="3">SOD</strain>
    </source>
</reference>
<sequence length="157" mass="16587">MDYQTTDTAPPDIQEKAARPTASVTARPIPTGSKKASGGKREKKAPGGSARQSAGGTVSRDTPKSRRPAEAPRVLEPIDEVAPATDGSAEDEEDKISINTASLDELVDGLKGIGPKKGQAIIDYRNQHGPFAQIEDLEKVKGIGPATMARLKECLKL</sequence>
<gene>
    <name evidence="3" type="ORF">JZM24_11080</name>
</gene>
<feature type="compositionally biased region" description="Polar residues" evidence="1">
    <location>
        <begin position="50"/>
        <end position="60"/>
    </location>
</feature>
<dbReference type="Proteomes" id="UP000811282">
    <property type="component" value="Unassembled WGS sequence"/>
</dbReference>
<keyword evidence="4" id="KW-1185">Reference proteome</keyword>
<dbReference type="Pfam" id="PF12836">
    <property type="entry name" value="HHH_3"/>
    <property type="match status" value="1"/>
</dbReference>